<dbReference type="EMBL" id="CABPRJ010001428">
    <property type="protein sequence ID" value="VVC35796.1"/>
    <property type="molecule type" value="Genomic_DNA"/>
</dbReference>
<evidence type="ECO:0000256" key="2">
    <source>
        <dbReference type="ARBA" id="ARBA00025783"/>
    </source>
</evidence>
<dbReference type="GO" id="GO:0071164">
    <property type="term" value="F:RNA cap trimethylguanosine synthase activity"/>
    <property type="evidence" value="ECO:0007669"/>
    <property type="project" value="TreeGrafter"/>
</dbReference>
<comment type="catalytic activity">
    <reaction evidence="6">
        <text>a 5'-end (N(7)-methyl 5'-triphosphoguanosine)-ribonucleoside in snRNA + S-adenosyl-L-methionine = a 5'-end (N(2),N(7)-dimethyl 5'-triphosphoguanosine)-ribonucleoside in snRNA + S-adenosyl-L-homocysteine + H(+)</text>
        <dbReference type="Rhea" id="RHEA:78471"/>
        <dbReference type="Rhea" id="RHEA-COMP:19085"/>
        <dbReference type="Rhea" id="RHEA-COMP:19087"/>
        <dbReference type="ChEBI" id="CHEBI:15378"/>
        <dbReference type="ChEBI" id="CHEBI:57856"/>
        <dbReference type="ChEBI" id="CHEBI:59789"/>
        <dbReference type="ChEBI" id="CHEBI:156461"/>
        <dbReference type="ChEBI" id="CHEBI:172880"/>
    </reaction>
    <physiologicalReaction direction="left-to-right" evidence="6">
        <dbReference type="Rhea" id="RHEA:78472"/>
    </physiologicalReaction>
</comment>
<evidence type="ECO:0000256" key="3">
    <source>
        <dbReference type="ARBA" id="ARBA00047418"/>
    </source>
</evidence>
<dbReference type="GO" id="GO:0005634">
    <property type="term" value="C:nucleus"/>
    <property type="evidence" value="ECO:0007669"/>
    <property type="project" value="TreeGrafter"/>
</dbReference>
<comment type="catalytic activity">
    <reaction evidence="3">
        <text>a 5'-end (N(2),N(7)-dimethyl 5'-triphosphoguanosine)-ribonucleoside in snoRNA + S-adenosyl-L-methionine = a 5'-end (N(2),N(2),N(7)-trimethyl 5'-triphosphoguanosine)-ribonucleoside in snoRNA + S-adenosyl-L-homocysteine + H(+)</text>
        <dbReference type="Rhea" id="RHEA:78507"/>
        <dbReference type="Rhea" id="RHEA-COMP:19088"/>
        <dbReference type="Rhea" id="RHEA-COMP:19090"/>
        <dbReference type="ChEBI" id="CHEBI:15378"/>
        <dbReference type="ChEBI" id="CHEBI:57856"/>
        <dbReference type="ChEBI" id="CHEBI:59789"/>
        <dbReference type="ChEBI" id="CHEBI:167623"/>
        <dbReference type="ChEBI" id="CHEBI:172880"/>
    </reaction>
    <physiologicalReaction direction="left-to-right" evidence="3">
        <dbReference type="Rhea" id="RHEA:78508"/>
    </physiologicalReaction>
</comment>
<proteinExistence type="inferred from homology"/>
<protein>
    <recommendedName>
        <fullName evidence="1">Trimethylguanosine synthase</fullName>
    </recommendedName>
    <alternativeName>
        <fullName evidence="7">Cap-specific guanine-N(2) methyltransferase</fullName>
    </alternativeName>
</protein>
<evidence type="ECO:0000256" key="6">
    <source>
        <dbReference type="ARBA" id="ARBA00049075"/>
    </source>
</evidence>
<comment type="catalytic activity">
    <reaction evidence="5">
        <text>a 5'-end (N(2),N(7)-dimethyl 5'-triphosphoguanosine)-ribonucleoside in snRNA + S-adenosyl-L-methionine = a 5'-end (N(2),N(2),N(7)-trimethyl 5'-triphosphoguanosine)-ribonucleoside in snRNA + S-adenosyl-L-homocysteine + H(+)</text>
        <dbReference type="Rhea" id="RHEA:78479"/>
        <dbReference type="Rhea" id="RHEA-COMP:19087"/>
        <dbReference type="Rhea" id="RHEA-COMP:19089"/>
        <dbReference type="ChEBI" id="CHEBI:15378"/>
        <dbReference type="ChEBI" id="CHEBI:57856"/>
        <dbReference type="ChEBI" id="CHEBI:59789"/>
        <dbReference type="ChEBI" id="CHEBI:167623"/>
        <dbReference type="ChEBI" id="CHEBI:172880"/>
    </reaction>
    <physiologicalReaction direction="left-to-right" evidence="5">
        <dbReference type="Rhea" id="RHEA:78480"/>
    </physiologicalReaction>
</comment>
<dbReference type="AlphaFoldDB" id="A0A5E4MYK0"/>
<comment type="catalytic activity">
    <reaction evidence="4">
        <text>a 5'-end (N(7)-methyl 5'-triphosphoguanosine)-ribonucleoside in snoRNA + S-adenosyl-L-methionine = a 5'-end (N(2),N(7)-dimethyl 5'-triphosphoguanosine)-ribonucleoside in snoRNA + S-adenosyl-L-homocysteine + H(+)</text>
        <dbReference type="Rhea" id="RHEA:78475"/>
        <dbReference type="Rhea" id="RHEA-COMP:19086"/>
        <dbReference type="Rhea" id="RHEA-COMP:19088"/>
        <dbReference type="ChEBI" id="CHEBI:15378"/>
        <dbReference type="ChEBI" id="CHEBI:57856"/>
        <dbReference type="ChEBI" id="CHEBI:59789"/>
        <dbReference type="ChEBI" id="CHEBI:156461"/>
        <dbReference type="ChEBI" id="CHEBI:172880"/>
    </reaction>
    <physiologicalReaction direction="left-to-right" evidence="4">
        <dbReference type="Rhea" id="RHEA:78476"/>
    </physiologicalReaction>
</comment>
<dbReference type="SUPFAM" id="SSF53335">
    <property type="entry name" value="S-adenosyl-L-methionine-dependent methyltransferases"/>
    <property type="match status" value="1"/>
</dbReference>
<evidence type="ECO:0000313" key="9">
    <source>
        <dbReference type="Proteomes" id="UP000325440"/>
    </source>
</evidence>
<name>A0A5E4MYK0_9HEMI</name>
<dbReference type="InterPro" id="IPR019012">
    <property type="entry name" value="RNA_cap_Gua-N2-MeTrfase"/>
</dbReference>
<dbReference type="Proteomes" id="UP000325440">
    <property type="component" value="Unassembled WGS sequence"/>
</dbReference>
<dbReference type="PANTHER" id="PTHR14741">
    <property type="entry name" value="S-ADENOSYLMETHIONINE-DEPENDENT METHYLTRANSFERASE RELATED"/>
    <property type="match status" value="1"/>
</dbReference>
<evidence type="ECO:0000256" key="4">
    <source>
        <dbReference type="ARBA" id="ARBA00048740"/>
    </source>
</evidence>
<dbReference type="CDD" id="cd02440">
    <property type="entry name" value="AdoMet_MTases"/>
    <property type="match status" value="1"/>
</dbReference>
<evidence type="ECO:0000256" key="7">
    <source>
        <dbReference type="ARBA" id="ARBA00049790"/>
    </source>
</evidence>
<sequence length="183" mass="20350">MRFDAGTLLDHESFYSVCPEVLEKHIADRCRFPNGVTVDPFCGTGGNINQLAKTCRKVLAMDIDGTKLELARHIVGVYGCAKNIEFRKNDFFGGPSGQRANIVVTSPPWGGLEYLRQDSYSPLVLGEAYGGGEAIARIARSMAPKLTLHLPRTVDKSEYDDLCTYLYSVRSDRQEAMFYSVEI</sequence>
<keyword evidence="8" id="KW-0489">Methyltransferase</keyword>
<organism evidence="8 9">
    <name type="scientific">Cinara cedri</name>
    <dbReference type="NCBI Taxonomy" id="506608"/>
    <lineage>
        <taxon>Eukaryota</taxon>
        <taxon>Metazoa</taxon>
        <taxon>Ecdysozoa</taxon>
        <taxon>Arthropoda</taxon>
        <taxon>Hexapoda</taxon>
        <taxon>Insecta</taxon>
        <taxon>Pterygota</taxon>
        <taxon>Neoptera</taxon>
        <taxon>Paraneoptera</taxon>
        <taxon>Hemiptera</taxon>
        <taxon>Sternorrhyncha</taxon>
        <taxon>Aphidomorpha</taxon>
        <taxon>Aphidoidea</taxon>
        <taxon>Aphididae</taxon>
        <taxon>Lachninae</taxon>
        <taxon>Cinara</taxon>
    </lineage>
</organism>
<dbReference type="Gene3D" id="3.40.50.150">
    <property type="entry name" value="Vaccinia Virus protein VP39"/>
    <property type="match status" value="1"/>
</dbReference>
<accession>A0A5E4MYK0</accession>
<reference evidence="8 9" key="1">
    <citation type="submission" date="2019-08" db="EMBL/GenBank/DDBJ databases">
        <authorList>
            <person name="Alioto T."/>
            <person name="Alioto T."/>
            <person name="Gomez Garrido J."/>
        </authorList>
    </citation>
    <scope>NUCLEOTIDE SEQUENCE [LARGE SCALE GENOMIC DNA]</scope>
</reference>
<evidence type="ECO:0000256" key="1">
    <source>
        <dbReference type="ARBA" id="ARBA00018517"/>
    </source>
</evidence>
<dbReference type="InterPro" id="IPR029063">
    <property type="entry name" value="SAM-dependent_MTases_sf"/>
</dbReference>
<dbReference type="Pfam" id="PF09445">
    <property type="entry name" value="Methyltransf_15"/>
    <property type="match status" value="1"/>
</dbReference>
<keyword evidence="9" id="KW-1185">Reference proteome</keyword>
<gene>
    <name evidence="8" type="ORF">CINCED_3A000956</name>
</gene>
<evidence type="ECO:0000256" key="5">
    <source>
        <dbReference type="ARBA" id="ARBA00048763"/>
    </source>
</evidence>
<dbReference type="PANTHER" id="PTHR14741:SF32">
    <property type="entry name" value="TRIMETHYLGUANOSINE SYNTHASE"/>
    <property type="match status" value="1"/>
</dbReference>
<dbReference type="OrthoDB" id="6619622at2759"/>
<keyword evidence="8" id="KW-0808">Transferase</keyword>
<evidence type="ECO:0000313" key="8">
    <source>
        <dbReference type="EMBL" id="VVC35796.1"/>
    </source>
</evidence>
<comment type="similarity">
    <text evidence="2">Belongs to the methyltransferase superfamily. Trimethylguanosine synthase family.</text>
</comment>